<dbReference type="Gene3D" id="1.25.40.20">
    <property type="entry name" value="Ankyrin repeat-containing domain"/>
    <property type="match status" value="1"/>
</dbReference>
<feature type="repeat" description="ANK" evidence="3">
    <location>
        <begin position="96"/>
        <end position="128"/>
    </location>
</feature>
<evidence type="ECO:0000256" key="3">
    <source>
        <dbReference type="PROSITE-ProRule" id="PRU00023"/>
    </source>
</evidence>
<dbReference type="SMART" id="SM00248">
    <property type="entry name" value="ANK"/>
    <property type="match status" value="3"/>
</dbReference>
<dbReference type="PANTHER" id="PTHR24171">
    <property type="entry name" value="ANKYRIN REPEAT DOMAIN-CONTAINING PROTEIN 39-RELATED"/>
    <property type="match status" value="1"/>
</dbReference>
<organism evidence="5 6">
    <name type="scientific">Sphingomonas piscis</name>
    <dbReference type="NCBI Taxonomy" id="2714943"/>
    <lineage>
        <taxon>Bacteria</taxon>
        <taxon>Pseudomonadati</taxon>
        <taxon>Pseudomonadota</taxon>
        <taxon>Alphaproteobacteria</taxon>
        <taxon>Sphingomonadales</taxon>
        <taxon>Sphingomonadaceae</taxon>
        <taxon>Sphingomonas</taxon>
    </lineage>
</organism>
<dbReference type="Pfam" id="PF12796">
    <property type="entry name" value="Ank_2"/>
    <property type="match status" value="1"/>
</dbReference>
<accession>A0A6G7YPP3</accession>
<dbReference type="Proteomes" id="UP000503222">
    <property type="component" value="Chromosome"/>
</dbReference>
<dbReference type="AlphaFoldDB" id="A0A6G7YPP3"/>
<evidence type="ECO:0000256" key="2">
    <source>
        <dbReference type="ARBA" id="ARBA00023043"/>
    </source>
</evidence>
<dbReference type="KEGG" id="spii:G7077_07185"/>
<dbReference type="EMBL" id="CP049869">
    <property type="protein sequence ID" value="QIK78709.1"/>
    <property type="molecule type" value="Genomic_DNA"/>
</dbReference>
<keyword evidence="1" id="KW-0677">Repeat</keyword>
<evidence type="ECO:0000256" key="4">
    <source>
        <dbReference type="SAM" id="SignalP"/>
    </source>
</evidence>
<dbReference type="InterPro" id="IPR036770">
    <property type="entry name" value="Ankyrin_rpt-contain_sf"/>
</dbReference>
<feature type="signal peptide" evidence="4">
    <location>
        <begin position="1"/>
        <end position="23"/>
    </location>
</feature>
<dbReference type="PROSITE" id="PS50088">
    <property type="entry name" value="ANK_REPEAT"/>
    <property type="match status" value="2"/>
</dbReference>
<dbReference type="RefSeq" id="WP_166411102.1">
    <property type="nucleotide sequence ID" value="NZ_CP049869.1"/>
</dbReference>
<sequence>MIFHRAVMLGVALAVVGQVPAGAQQTLGNDRETFVNSVDKEDGAKVQELYGKYGKNILNARNGRGDTALTVSMRKRNDWAYFFLAQGADPDLGGAEGDTPLIIASRIGFLGGAEQLIAYGAAVDSRNRRGETPLIVAVQTRQPAIVKLLLENGADPDKKDNFGGRSAREYAQQNSRDREIISLIESTRKKPATAKSADDFRL</sequence>
<protein>
    <submittedName>
        <fullName evidence="5">Ankyrin repeat domain-containing protein</fullName>
    </submittedName>
</protein>
<keyword evidence="6" id="KW-1185">Reference proteome</keyword>
<dbReference type="SUPFAM" id="SSF48403">
    <property type="entry name" value="Ankyrin repeat"/>
    <property type="match status" value="1"/>
</dbReference>
<evidence type="ECO:0000256" key="1">
    <source>
        <dbReference type="ARBA" id="ARBA00022737"/>
    </source>
</evidence>
<feature type="chain" id="PRO_5026150385" evidence="4">
    <location>
        <begin position="24"/>
        <end position="202"/>
    </location>
</feature>
<dbReference type="InterPro" id="IPR002110">
    <property type="entry name" value="Ankyrin_rpt"/>
</dbReference>
<name>A0A6G7YPP3_9SPHN</name>
<keyword evidence="4" id="KW-0732">Signal</keyword>
<feature type="repeat" description="ANK" evidence="3">
    <location>
        <begin position="129"/>
        <end position="161"/>
    </location>
</feature>
<evidence type="ECO:0000313" key="6">
    <source>
        <dbReference type="Proteomes" id="UP000503222"/>
    </source>
</evidence>
<dbReference type="PROSITE" id="PS50297">
    <property type="entry name" value="ANK_REP_REGION"/>
    <property type="match status" value="1"/>
</dbReference>
<keyword evidence="2 3" id="KW-0040">ANK repeat</keyword>
<gene>
    <name evidence="5" type="ORF">G7077_07185</name>
</gene>
<reference evidence="5 6" key="1">
    <citation type="submission" date="2020-03" db="EMBL/GenBank/DDBJ databases">
        <title>Sphingomonas sp. nov., isolated from fish.</title>
        <authorList>
            <person name="Hyun D.-W."/>
            <person name="Bae J.-W."/>
        </authorList>
    </citation>
    <scope>NUCLEOTIDE SEQUENCE [LARGE SCALE GENOMIC DNA]</scope>
    <source>
        <strain evidence="5 6">HDW15B</strain>
    </source>
</reference>
<evidence type="ECO:0000313" key="5">
    <source>
        <dbReference type="EMBL" id="QIK78709.1"/>
    </source>
</evidence>
<proteinExistence type="predicted"/>